<proteinExistence type="predicted"/>
<evidence type="ECO:0000313" key="1">
    <source>
        <dbReference type="EMBL" id="GAH97452.1"/>
    </source>
</evidence>
<reference evidence="1" key="1">
    <citation type="journal article" date="2014" name="Front. Microbiol.">
        <title>High frequency of phylogenetically diverse reductive dehalogenase-homologous genes in deep subseafloor sedimentary metagenomes.</title>
        <authorList>
            <person name="Kawai M."/>
            <person name="Futagami T."/>
            <person name="Toyoda A."/>
            <person name="Takaki Y."/>
            <person name="Nishi S."/>
            <person name="Hori S."/>
            <person name="Arai W."/>
            <person name="Tsubouchi T."/>
            <person name="Morono Y."/>
            <person name="Uchiyama I."/>
            <person name="Ito T."/>
            <person name="Fujiyama A."/>
            <person name="Inagaki F."/>
            <person name="Takami H."/>
        </authorList>
    </citation>
    <scope>NUCLEOTIDE SEQUENCE</scope>
    <source>
        <strain evidence="1">Expedition CK06-06</strain>
    </source>
</reference>
<dbReference type="GO" id="GO:0005524">
    <property type="term" value="F:ATP binding"/>
    <property type="evidence" value="ECO:0007669"/>
    <property type="project" value="InterPro"/>
</dbReference>
<dbReference type="EMBL" id="BARV01000368">
    <property type="protein sequence ID" value="GAH97452.1"/>
    <property type="molecule type" value="Genomic_DNA"/>
</dbReference>
<sequence length="78" mass="8921">EKWPLYDPSLVEDRLVRIAVQVNGKLRGTLLLAKDTPEEKAVEEARKIEKIRKYLEGKEIKKAVFVPSKIINFVTSQG</sequence>
<name>X1JTS6_9ZZZZ</name>
<comment type="caution">
    <text evidence="1">The sequence shown here is derived from an EMBL/GenBank/DDBJ whole genome shotgun (WGS) entry which is preliminary data.</text>
</comment>
<dbReference type="GO" id="GO:0006418">
    <property type="term" value="P:tRNA aminoacylation for protein translation"/>
    <property type="evidence" value="ECO:0007669"/>
    <property type="project" value="InterPro"/>
</dbReference>
<feature type="non-terminal residue" evidence="1">
    <location>
        <position position="1"/>
    </location>
</feature>
<accession>X1JTS6</accession>
<dbReference type="AlphaFoldDB" id="X1JTS6"/>
<dbReference type="SUPFAM" id="SSF47323">
    <property type="entry name" value="Anticodon-binding domain of a subclass of class I aminoacyl-tRNA synthetases"/>
    <property type="match status" value="1"/>
</dbReference>
<evidence type="ECO:0008006" key="2">
    <source>
        <dbReference type="Google" id="ProtNLM"/>
    </source>
</evidence>
<organism evidence="1">
    <name type="scientific">marine sediment metagenome</name>
    <dbReference type="NCBI Taxonomy" id="412755"/>
    <lineage>
        <taxon>unclassified sequences</taxon>
        <taxon>metagenomes</taxon>
        <taxon>ecological metagenomes</taxon>
    </lineage>
</organism>
<dbReference type="GO" id="GO:0004812">
    <property type="term" value="F:aminoacyl-tRNA ligase activity"/>
    <property type="evidence" value="ECO:0007669"/>
    <property type="project" value="InterPro"/>
</dbReference>
<dbReference type="Gene3D" id="1.10.730.10">
    <property type="entry name" value="Isoleucyl-tRNA Synthetase, Domain 1"/>
    <property type="match status" value="1"/>
</dbReference>
<dbReference type="InterPro" id="IPR009080">
    <property type="entry name" value="tRNAsynth_Ia_anticodon-bd"/>
</dbReference>
<gene>
    <name evidence="1" type="ORF">S06H3_01464</name>
</gene>
<protein>
    <recommendedName>
        <fullName evidence="2">Leucine--tRNA ligase</fullName>
    </recommendedName>
</protein>